<comment type="subunit">
    <text evidence="5">NDH-1 is composed of 14 different subunits. Subunits NuoA, H, J, K, L, M, N constitute the membrane sector of the complex.</text>
</comment>
<keyword evidence="5" id="KW-0813">Transport</keyword>
<reference evidence="8 9" key="1">
    <citation type="submission" date="2020-01" db="EMBL/GenBank/DDBJ databases">
        <title>Jiella pacifica sp. nov.</title>
        <authorList>
            <person name="Xue Z."/>
            <person name="Zhu S."/>
            <person name="Chen J."/>
            <person name="Yang J."/>
        </authorList>
    </citation>
    <scope>NUCLEOTIDE SEQUENCE [LARGE SCALE GENOMIC DNA]</scope>
    <source>
        <strain evidence="8 9">40Bstr34</strain>
    </source>
</reference>
<comment type="caution">
    <text evidence="8">The sequence shown here is derived from an EMBL/GenBank/DDBJ whole genome shotgun (WGS) entry which is preliminary data.</text>
</comment>
<dbReference type="GO" id="GO:0048038">
    <property type="term" value="F:quinone binding"/>
    <property type="evidence" value="ECO:0007669"/>
    <property type="project" value="UniProtKB-KW"/>
</dbReference>
<feature type="transmembrane region" description="Helical" evidence="5">
    <location>
        <begin position="299"/>
        <end position="320"/>
    </location>
</feature>
<evidence type="ECO:0000256" key="3">
    <source>
        <dbReference type="ARBA" id="ARBA00022989"/>
    </source>
</evidence>
<evidence type="ECO:0000313" key="9">
    <source>
        <dbReference type="Proteomes" id="UP000469011"/>
    </source>
</evidence>
<dbReference type="GO" id="GO:0012505">
    <property type="term" value="C:endomembrane system"/>
    <property type="evidence" value="ECO:0007669"/>
    <property type="project" value="UniProtKB-SubCell"/>
</dbReference>
<evidence type="ECO:0000256" key="2">
    <source>
        <dbReference type="ARBA" id="ARBA00022692"/>
    </source>
</evidence>
<keyword evidence="2 5" id="KW-0812">Transmembrane</keyword>
<dbReference type="GO" id="GO:0008137">
    <property type="term" value="F:NADH dehydrogenase (ubiquinone) activity"/>
    <property type="evidence" value="ECO:0007669"/>
    <property type="project" value="InterPro"/>
</dbReference>
<dbReference type="NCBIfam" id="NF004440">
    <property type="entry name" value="PRK05777.1-3"/>
    <property type="match status" value="1"/>
</dbReference>
<dbReference type="HAMAP" id="MF_00445">
    <property type="entry name" value="NDH1_NuoN_1"/>
    <property type="match status" value="1"/>
</dbReference>
<dbReference type="EMBL" id="JAAAMG010000018">
    <property type="protein sequence ID" value="NDW06532.1"/>
    <property type="molecule type" value="Genomic_DNA"/>
</dbReference>
<comment type="subcellular location">
    <subcellularLocation>
        <location evidence="5">Cell membrane</location>
        <topology evidence="5">Multi-pass membrane protein</topology>
    </subcellularLocation>
    <subcellularLocation>
        <location evidence="1">Endomembrane system</location>
        <topology evidence="1">Multi-pass membrane protein</topology>
    </subcellularLocation>
    <subcellularLocation>
        <location evidence="6">Membrane</location>
        <topology evidence="6">Multi-pass membrane protein</topology>
    </subcellularLocation>
</comment>
<keyword evidence="5" id="KW-1003">Cell membrane</keyword>
<dbReference type="AlphaFoldDB" id="A0A6N9T7J8"/>
<dbReference type="InterPro" id="IPR010096">
    <property type="entry name" value="NADH-Q_OxRdtase_suN/2"/>
</dbReference>
<feature type="transmembrane region" description="Helical" evidence="5">
    <location>
        <begin position="160"/>
        <end position="183"/>
    </location>
</feature>
<keyword evidence="5" id="KW-0830">Ubiquinone</keyword>
<name>A0A6N9T7J8_9HYPH</name>
<feature type="transmembrane region" description="Helical" evidence="5">
    <location>
        <begin position="368"/>
        <end position="392"/>
    </location>
</feature>
<feature type="transmembrane region" description="Helical" evidence="5">
    <location>
        <begin position="44"/>
        <end position="66"/>
    </location>
</feature>
<feature type="transmembrane region" description="Helical" evidence="5">
    <location>
        <begin position="448"/>
        <end position="472"/>
    </location>
</feature>
<evidence type="ECO:0000313" key="8">
    <source>
        <dbReference type="EMBL" id="NDW06532.1"/>
    </source>
</evidence>
<protein>
    <recommendedName>
        <fullName evidence="5">NADH-quinone oxidoreductase subunit N</fullName>
        <ecNumber evidence="5">7.1.1.-</ecNumber>
    </recommendedName>
    <alternativeName>
        <fullName evidence="5">NADH dehydrogenase I subunit N</fullName>
    </alternativeName>
    <alternativeName>
        <fullName evidence="5">NDH-1 subunit N</fullName>
    </alternativeName>
</protein>
<dbReference type="InterPro" id="IPR001750">
    <property type="entry name" value="ND/Mrp_TM"/>
</dbReference>
<comment type="function">
    <text evidence="5">NDH-1 shuttles electrons from NADH, via FMN and iron-sulfur (Fe-S) centers, to quinones in the respiratory chain. The immediate electron acceptor for the enzyme in this species is believed to be ubiquinone. Couples the redox reaction to proton translocation (for every two electrons transferred, four hydrogen ions are translocated across the cytoplasmic membrane), and thus conserves the redox energy in a proton gradient.</text>
</comment>
<keyword evidence="8" id="KW-0560">Oxidoreductase</keyword>
<dbReference type="RefSeq" id="WP_163465033.1">
    <property type="nucleotide sequence ID" value="NZ_JAAAMG010000018.1"/>
</dbReference>
<comment type="catalytic activity">
    <reaction evidence="5">
        <text>a quinone + NADH + 5 H(+)(in) = a quinol + NAD(+) + 4 H(+)(out)</text>
        <dbReference type="Rhea" id="RHEA:57888"/>
        <dbReference type="ChEBI" id="CHEBI:15378"/>
        <dbReference type="ChEBI" id="CHEBI:24646"/>
        <dbReference type="ChEBI" id="CHEBI:57540"/>
        <dbReference type="ChEBI" id="CHEBI:57945"/>
        <dbReference type="ChEBI" id="CHEBI:132124"/>
    </reaction>
</comment>
<evidence type="ECO:0000259" key="7">
    <source>
        <dbReference type="Pfam" id="PF00361"/>
    </source>
</evidence>
<keyword evidence="5" id="KW-0520">NAD</keyword>
<comment type="similarity">
    <text evidence="5">Belongs to the complex I subunit 2 family.</text>
</comment>
<dbReference type="GO" id="GO:0042773">
    <property type="term" value="P:ATP synthesis coupled electron transport"/>
    <property type="evidence" value="ECO:0007669"/>
    <property type="project" value="InterPro"/>
</dbReference>
<dbReference type="NCBIfam" id="TIGR01770">
    <property type="entry name" value="NDH_I_N"/>
    <property type="match status" value="1"/>
</dbReference>
<evidence type="ECO:0000256" key="6">
    <source>
        <dbReference type="RuleBase" id="RU000320"/>
    </source>
</evidence>
<dbReference type="Pfam" id="PF00361">
    <property type="entry name" value="Proton_antipo_M"/>
    <property type="match status" value="1"/>
</dbReference>
<feature type="transmembrane region" description="Helical" evidence="5">
    <location>
        <begin position="78"/>
        <end position="98"/>
    </location>
</feature>
<keyword evidence="3 5" id="KW-1133">Transmembrane helix</keyword>
<dbReference type="Proteomes" id="UP000469011">
    <property type="component" value="Unassembled WGS sequence"/>
</dbReference>
<gene>
    <name evidence="5 8" type="primary">nuoN</name>
    <name evidence="8" type="ORF">GTK09_19100</name>
</gene>
<dbReference type="EC" id="7.1.1.-" evidence="5"/>
<proteinExistence type="inferred from homology"/>
<evidence type="ECO:0000256" key="5">
    <source>
        <dbReference type="HAMAP-Rule" id="MF_00445"/>
    </source>
</evidence>
<evidence type="ECO:0000256" key="1">
    <source>
        <dbReference type="ARBA" id="ARBA00004127"/>
    </source>
</evidence>
<feature type="transmembrane region" description="Helical" evidence="5">
    <location>
        <begin position="105"/>
        <end position="123"/>
    </location>
</feature>
<feature type="transmembrane region" description="Helical" evidence="5">
    <location>
        <begin position="404"/>
        <end position="424"/>
    </location>
</feature>
<feature type="transmembrane region" description="Helical" evidence="5">
    <location>
        <begin position="203"/>
        <end position="228"/>
    </location>
</feature>
<dbReference type="GO" id="GO:0050136">
    <property type="term" value="F:NADH dehydrogenase (quinone) (non-electrogenic) activity"/>
    <property type="evidence" value="ECO:0007669"/>
    <property type="project" value="UniProtKB-UniRule"/>
</dbReference>
<keyword evidence="5" id="KW-0874">Quinone</keyword>
<organism evidence="8 9">
    <name type="scientific">Jiella pacifica</name>
    <dbReference type="NCBI Taxonomy" id="2696469"/>
    <lineage>
        <taxon>Bacteria</taxon>
        <taxon>Pseudomonadati</taxon>
        <taxon>Pseudomonadota</taxon>
        <taxon>Alphaproteobacteria</taxon>
        <taxon>Hyphomicrobiales</taxon>
        <taxon>Aurantimonadaceae</taxon>
        <taxon>Jiella</taxon>
    </lineage>
</organism>
<keyword evidence="5" id="KW-1278">Translocase</keyword>
<dbReference type="PANTHER" id="PTHR22773">
    <property type="entry name" value="NADH DEHYDROGENASE"/>
    <property type="match status" value="1"/>
</dbReference>
<feature type="transmembrane region" description="Helical" evidence="5">
    <location>
        <begin position="12"/>
        <end position="32"/>
    </location>
</feature>
<accession>A0A6N9T7J8</accession>
<feature type="transmembrane region" description="Helical" evidence="5">
    <location>
        <begin position="326"/>
        <end position="347"/>
    </location>
</feature>
<evidence type="ECO:0000256" key="4">
    <source>
        <dbReference type="ARBA" id="ARBA00023136"/>
    </source>
</evidence>
<feature type="transmembrane region" description="Helical" evidence="5">
    <location>
        <begin position="271"/>
        <end position="292"/>
    </location>
</feature>
<feature type="domain" description="NADH:quinone oxidoreductase/Mrp antiporter transmembrane" evidence="7">
    <location>
        <begin position="125"/>
        <end position="418"/>
    </location>
</feature>
<keyword evidence="4 5" id="KW-0472">Membrane</keyword>
<keyword evidence="9" id="KW-1185">Reference proteome</keyword>
<dbReference type="GO" id="GO:0005886">
    <property type="term" value="C:plasma membrane"/>
    <property type="evidence" value="ECO:0007669"/>
    <property type="project" value="UniProtKB-SubCell"/>
</dbReference>
<sequence>MMPDMLTSSLSIAAPELILSVGAMILLMIGVFMGEKSSQTVTGLSVAVIIIAALWLILITPLGTGFGGSFVLDPFARFMKILVLVGSAAAVVMSVGFAESERFNRFEFPVLVLLSTTGMMMMVSAGDMIALYLGLELQSLAIYVLAAINRDSVRSTEAGLKYFVLGALSSGMLLYGASMVYGFTGHIEFTAIARVAAESGSSLGLVVGIVFVLAGLAFKISAVPFHMWTPDVYEGAPTPITAFLAGAPKVAAMALLTRFTVQGFEPLSDQWQQVIVFISIASMVFGAFAAIGQHNIKRLMAYSSIAHMGYALVGLAPASVEGVRGVILYMTIYLVMTLGTFAVILAMRRRDGMVEEIDDLAGLSQTNPVMAVFLSVMMLSLAGLPPLAGFIAKYFVFMAAVQAGLWPLAIIGVLASVVGLYYYLRLVKVMWFDEPAEAFVPMAIELRAVLWVTGLIVFPLYIFVGGPIFAAAEAAAKTFF</sequence>